<dbReference type="PROSITE" id="PS50041">
    <property type="entry name" value="C_TYPE_LECTIN_2"/>
    <property type="match status" value="1"/>
</dbReference>
<dbReference type="RefSeq" id="XP_026540258.1">
    <property type="nucleotide sequence ID" value="XM_026684473.1"/>
</dbReference>
<name>A0A6J1VBX7_9SAUR</name>
<evidence type="ECO:0000313" key="9">
    <source>
        <dbReference type="RefSeq" id="XP_026540258.1"/>
    </source>
</evidence>
<dbReference type="InterPro" id="IPR033992">
    <property type="entry name" value="NKR-like_CTLD"/>
</dbReference>
<keyword evidence="6" id="KW-0472">Membrane</keyword>
<dbReference type="GO" id="GO:0005886">
    <property type="term" value="C:plasma membrane"/>
    <property type="evidence" value="ECO:0007669"/>
    <property type="project" value="UniProtKB-SubCell"/>
</dbReference>
<dbReference type="SUPFAM" id="SSF56436">
    <property type="entry name" value="C-type lectin-like"/>
    <property type="match status" value="1"/>
</dbReference>
<dbReference type="Pfam" id="PF00059">
    <property type="entry name" value="Lectin_C"/>
    <property type="match status" value="1"/>
</dbReference>
<dbReference type="Proteomes" id="UP000504612">
    <property type="component" value="Unplaced"/>
</dbReference>
<evidence type="ECO:0000259" key="7">
    <source>
        <dbReference type="PROSITE" id="PS50041"/>
    </source>
</evidence>
<keyword evidence="6" id="KW-0812">Transmembrane</keyword>
<dbReference type="InterPro" id="IPR001304">
    <property type="entry name" value="C-type_lectin-like"/>
</dbReference>
<evidence type="ECO:0000313" key="10">
    <source>
        <dbReference type="RefSeq" id="XP_026540260.1"/>
    </source>
</evidence>
<keyword evidence="5" id="KW-0430">Lectin</keyword>
<evidence type="ECO:0000313" key="8">
    <source>
        <dbReference type="Proteomes" id="UP000504612"/>
    </source>
</evidence>
<evidence type="ECO:0000256" key="4">
    <source>
        <dbReference type="ARBA" id="ARBA00022525"/>
    </source>
</evidence>
<gene>
    <name evidence="9 10" type="primary">LOC113423188</name>
</gene>
<dbReference type="PANTHER" id="PTHR45710">
    <property type="entry name" value="C-TYPE LECTIN DOMAIN-CONTAINING PROTEIN 180"/>
    <property type="match status" value="1"/>
</dbReference>
<dbReference type="Gene3D" id="3.10.100.10">
    <property type="entry name" value="Mannose-Binding Protein A, subunit A"/>
    <property type="match status" value="1"/>
</dbReference>
<keyword evidence="6" id="KW-1133">Transmembrane helix</keyword>
<organism evidence="8 10">
    <name type="scientific">Notechis scutatus</name>
    <name type="common">mainland tiger snake</name>
    <dbReference type="NCBI Taxonomy" id="8663"/>
    <lineage>
        <taxon>Eukaryota</taxon>
        <taxon>Metazoa</taxon>
        <taxon>Chordata</taxon>
        <taxon>Craniata</taxon>
        <taxon>Vertebrata</taxon>
        <taxon>Euteleostomi</taxon>
        <taxon>Lepidosauria</taxon>
        <taxon>Squamata</taxon>
        <taxon>Bifurcata</taxon>
        <taxon>Unidentata</taxon>
        <taxon>Episquamata</taxon>
        <taxon>Toxicofera</taxon>
        <taxon>Serpentes</taxon>
        <taxon>Colubroidea</taxon>
        <taxon>Elapidae</taxon>
        <taxon>Hydrophiinae</taxon>
        <taxon>Notechis</taxon>
    </lineage>
</organism>
<feature type="transmembrane region" description="Helical" evidence="6">
    <location>
        <begin position="65"/>
        <end position="84"/>
    </location>
</feature>
<sequence length="223" mass="25145">MDKSFDRQHLEMTEQEENLRKIDVETDSGIYDPSTSEVTTDAKRARNASRSKACIPQCISDNKTVTLLICIIIVLVFIIIALIIKIVTLGKEEKSCPICAPCESFACPEICDRFRGIYIYTELKNWHMSSDICSSLNASLVVIDTQKNLDFLVENLNPGDYWFGLSKKDQVWKWPNGTEFTNQFPVEGEGACAYINEKGANSTICSMEKHFICSIPKHCRKAG</sequence>
<dbReference type="GO" id="GO:0030246">
    <property type="term" value="F:carbohydrate binding"/>
    <property type="evidence" value="ECO:0007669"/>
    <property type="project" value="UniProtKB-KW"/>
</dbReference>
<evidence type="ECO:0000256" key="1">
    <source>
        <dbReference type="ARBA" id="ARBA00004401"/>
    </source>
</evidence>
<dbReference type="InterPro" id="IPR016187">
    <property type="entry name" value="CTDL_fold"/>
</dbReference>
<dbReference type="RefSeq" id="XP_026540260.1">
    <property type="nucleotide sequence ID" value="XM_026684475.1"/>
</dbReference>
<dbReference type="GO" id="GO:0005576">
    <property type="term" value="C:extracellular region"/>
    <property type="evidence" value="ECO:0007669"/>
    <property type="project" value="UniProtKB-SubCell"/>
</dbReference>
<feature type="domain" description="C-type lectin" evidence="7">
    <location>
        <begin position="118"/>
        <end position="214"/>
    </location>
</feature>
<evidence type="ECO:0000256" key="6">
    <source>
        <dbReference type="SAM" id="Phobius"/>
    </source>
</evidence>
<comment type="subcellular location">
    <subcellularLocation>
        <location evidence="1">Cell membrane</location>
        <topology evidence="1">Single-pass type II membrane protein</topology>
    </subcellularLocation>
    <subcellularLocation>
        <location evidence="2">Secreted</location>
    </subcellularLocation>
</comment>
<accession>A0A6J1VBX7</accession>
<dbReference type="InterPro" id="IPR050828">
    <property type="entry name" value="C-type_lectin/matrix_domain"/>
</dbReference>
<proteinExistence type="inferred from homology"/>
<dbReference type="CDD" id="cd03593">
    <property type="entry name" value="CLECT_NK_receptors_like"/>
    <property type="match status" value="1"/>
</dbReference>
<evidence type="ECO:0000256" key="3">
    <source>
        <dbReference type="ARBA" id="ARBA00006250"/>
    </source>
</evidence>
<dbReference type="AlphaFoldDB" id="A0A6J1VBX7"/>
<dbReference type="GeneID" id="113423188"/>
<dbReference type="InterPro" id="IPR016186">
    <property type="entry name" value="C-type_lectin-like/link_sf"/>
</dbReference>
<keyword evidence="4" id="KW-0964">Secreted</keyword>
<comment type="similarity">
    <text evidence="3">Belongs to the true venom lectin family.</text>
</comment>
<protein>
    <submittedName>
        <fullName evidence="9 10">C-type lectin domain family 2 member D-like</fullName>
    </submittedName>
</protein>
<dbReference type="SMART" id="SM00034">
    <property type="entry name" value="CLECT"/>
    <property type="match status" value="1"/>
</dbReference>
<dbReference type="GeneTree" id="ENSGT00940000162705"/>
<evidence type="ECO:0000256" key="5">
    <source>
        <dbReference type="ARBA" id="ARBA00022734"/>
    </source>
</evidence>
<evidence type="ECO:0000256" key="2">
    <source>
        <dbReference type="ARBA" id="ARBA00004613"/>
    </source>
</evidence>
<dbReference type="PANTHER" id="PTHR45710:SF35">
    <property type="entry name" value="C-TYPE LECTIN DOMAIN FAMILY 2 MEMBER D"/>
    <property type="match status" value="1"/>
</dbReference>
<dbReference type="KEGG" id="nss:113423188"/>
<reference evidence="9 10" key="1">
    <citation type="submission" date="2025-04" db="UniProtKB">
        <authorList>
            <consortium name="RefSeq"/>
        </authorList>
    </citation>
    <scope>IDENTIFICATION</scope>
</reference>
<keyword evidence="8" id="KW-1185">Reference proteome</keyword>